<dbReference type="GO" id="GO:0008276">
    <property type="term" value="F:protein methyltransferase activity"/>
    <property type="evidence" value="ECO:0007669"/>
    <property type="project" value="InterPro"/>
</dbReference>
<dbReference type="Pfam" id="PF00590">
    <property type="entry name" value="TP_methylase"/>
    <property type="match status" value="1"/>
</dbReference>
<accession>A0A928Z331</accession>
<keyword evidence="8" id="KW-1185">Reference proteome</keyword>
<dbReference type="PIRSF" id="PIRSF036428">
    <property type="entry name" value="CobL"/>
    <property type="match status" value="1"/>
</dbReference>
<evidence type="ECO:0000256" key="2">
    <source>
        <dbReference type="ARBA" id="ARBA00022573"/>
    </source>
</evidence>
<keyword evidence="3" id="KW-0489">Methyltransferase</keyword>
<dbReference type="SUPFAM" id="SSF53335">
    <property type="entry name" value="S-adenosyl-L-methionine-dependent methyltransferases"/>
    <property type="match status" value="1"/>
</dbReference>
<dbReference type="GO" id="GO:0009236">
    <property type="term" value="P:cobalamin biosynthetic process"/>
    <property type="evidence" value="ECO:0007669"/>
    <property type="project" value="UniProtKB-KW"/>
</dbReference>
<reference evidence="7" key="1">
    <citation type="submission" date="2020-10" db="EMBL/GenBank/DDBJ databases">
        <authorList>
            <person name="Castelo-Branco R."/>
            <person name="Eusebio N."/>
            <person name="Adriana R."/>
            <person name="Vieira A."/>
            <person name="Brugerolle De Fraissinette N."/>
            <person name="Rezende De Castro R."/>
            <person name="Schneider M.P."/>
            <person name="Vasconcelos V."/>
            <person name="Leao P.N."/>
        </authorList>
    </citation>
    <scope>NUCLEOTIDE SEQUENCE</scope>
    <source>
        <strain evidence="7">LEGE 11480</strain>
    </source>
</reference>
<dbReference type="EMBL" id="JADEXQ010000031">
    <property type="protein sequence ID" value="MBE9030214.1"/>
    <property type="molecule type" value="Genomic_DNA"/>
</dbReference>
<comment type="caution">
    <text evidence="7">The sequence shown here is derived from an EMBL/GenBank/DDBJ whole genome shotgun (WGS) entry which is preliminary data.</text>
</comment>
<evidence type="ECO:0000256" key="1">
    <source>
        <dbReference type="ARBA" id="ARBA00004953"/>
    </source>
</evidence>
<dbReference type="InterPro" id="IPR006365">
    <property type="entry name" value="Cbl_synth_CobL"/>
</dbReference>
<dbReference type="Proteomes" id="UP000625316">
    <property type="component" value="Unassembled WGS sequence"/>
</dbReference>
<evidence type="ECO:0000313" key="7">
    <source>
        <dbReference type="EMBL" id="MBE9030214.1"/>
    </source>
</evidence>
<dbReference type="PANTHER" id="PTHR43182:SF1">
    <property type="entry name" value="COBALT-PRECORRIN-7 C(5)-METHYLTRANSFERASE"/>
    <property type="match status" value="1"/>
</dbReference>
<evidence type="ECO:0000256" key="3">
    <source>
        <dbReference type="ARBA" id="ARBA00022603"/>
    </source>
</evidence>
<dbReference type="RefSeq" id="WP_264325041.1">
    <property type="nucleotide sequence ID" value="NZ_JADEXQ010000031.1"/>
</dbReference>
<keyword evidence="2" id="KW-0169">Cobalamin biosynthesis</keyword>
<feature type="domain" description="Tetrapyrrole methylase" evidence="6">
    <location>
        <begin position="5"/>
        <end position="193"/>
    </location>
</feature>
<dbReference type="AlphaFoldDB" id="A0A928Z331"/>
<evidence type="ECO:0000256" key="4">
    <source>
        <dbReference type="ARBA" id="ARBA00022679"/>
    </source>
</evidence>
<keyword evidence="5" id="KW-0949">S-adenosyl-L-methionine</keyword>
<sequence>MDKWLSVVGIGDDGLAGLSPVAMSHLQQARLIVGGKRHLAMLADDKLEGDDRPQIAWSGPIADTITQILTHRPTPTCILASGDPMCYGIGTTLMRHLPLTEMTIFPAPSAFSLACSRLGWPLPEVETISLCGRDPALLNAVMYPGAKILVLSSDRTTPATVANCLIEKGYGNTQMTVLEHLGGPQERQIQGLARDWTHTDMQNLNTIALECPPDVLGFTRFPGLPDDAYQHDGQLTKREVRAITLSTLAPKPGELLWDVGGGSGSISIEWMRHHHRCQAITIESHPERLRTIAHNAANLGVPNLQIIDGRAPAALQNRPTPDAIFIGGGLTVEGVFETCWATLKPGGRLVANGFTVQTEQRLFELQQIYGGELNRIAIQRAQPIGKFLGWKSLAPVTQWCVTKLQ</sequence>
<comment type="pathway">
    <text evidence="1">Cofactor biosynthesis; adenosylcobalamin biosynthesis.</text>
</comment>
<dbReference type="InterPro" id="IPR050714">
    <property type="entry name" value="Cobalamin_biosynth_MTase"/>
</dbReference>
<gene>
    <name evidence="7" type="primary">cbiE</name>
    <name evidence="7" type="ORF">IQ266_10780</name>
</gene>
<dbReference type="InterPro" id="IPR029063">
    <property type="entry name" value="SAM-dependent_MTases_sf"/>
</dbReference>
<protein>
    <submittedName>
        <fullName evidence="7">Precorrin-6y C5,15-methyltransferase (Decarboxylating) subunit CbiE</fullName>
    </submittedName>
</protein>
<dbReference type="NCBIfam" id="TIGR02467">
    <property type="entry name" value="CbiE"/>
    <property type="match status" value="1"/>
</dbReference>
<keyword evidence="4" id="KW-0808">Transferase</keyword>
<evidence type="ECO:0000313" key="8">
    <source>
        <dbReference type="Proteomes" id="UP000625316"/>
    </source>
</evidence>
<name>A0A928Z331_9CYAN</name>
<dbReference type="InterPro" id="IPR035996">
    <property type="entry name" value="4pyrrol_Methylase_sf"/>
</dbReference>
<dbReference type="PANTHER" id="PTHR43182">
    <property type="entry name" value="COBALT-PRECORRIN-6B C(15)-METHYLTRANSFERASE (DECARBOXYLATING)"/>
    <property type="match status" value="1"/>
</dbReference>
<dbReference type="SUPFAM" id="SSF53790">
    <property type="entry name" value="Tetrapyrrole methylase"/>
    <property type="match status" value="1"/>
</dbReference>
<dbReference type="NCBIfam" id="TIGR02469">
    <property type="entry name" value="CbiT"/>
    <property type="match status" value="1"/>
</dbReference>
<dbReference type="GO" id="GO:0032259">
    <property type="term" value="P:methylation"/>
    <property type="evidence" value="ECO:0007669"/>
    <property type="project" value="UniProtKB-KW"/>
</dbReference>
<dbReference type="InterPro" id="IPR014777">
    <property type="entry name" value="4pyrrole_Mease_sub1"/>
</dbReference>
<dbReference type="Gene3D" id="3.40.50.150">
    <property type="entry name" value="Vaccinia Virus protein VP39"/>
    <property type="match status" value="1"/>
</dbReference>
<dbReference type="InterPro" id="IPR012818">
    <property type="entry name" value="CbiE"/>
</dbReference>
<evidence type="ECO:0000259" key="6">
    <source>
        <dbReference type="Pfam" id="PF00590"/>
    </source>
</evidence>
<dbReference type="InterPro" id="IPR000878">
    <property type="entry name" value="4pyrrol_Mease"/>
</dbReference>
<organism evidence="7 8">
    <name type="scientific">Romeriopsis navalis LEGE 11480</name>
    <dbReference type="NCBI Taxonomy" id="2777977"/>
    <lineage>
        <taxon>Bacteria</taxon>
        <taxon>Bacillati</taxon>
        <taxon>Cyanobacteriota</taxon>
        <taxon>Cyanophyceae</taxon>
        <taxon>Leptolyngbyales</taxon>
        <taxon>Leptolyngbyaceae</taxon>
        <taxon>Romeriopsis</taxon>
        <taxon>Romeriopsis navalis</taxon>
    </lineage>
</organism>
<dbReference type="CDD" id="cd02440">
    <property type="entry name" value="AdoMet_MTases"/>
    <property type="match status" value="1"/>
</dbReference>
<evidence type="ECO:0000256" key="5">
    <source>
        <dbReference type="ARBA" id="ARBA00022691"/>
    </source>
</evidence>
<proteinExistence type="predicted"/>
<dbReference type="Pfam" id="PF01135">
    <property type="entry name" value="PCMT"/>
    <property type="match status" value="1"/>
</dbReference>
<dbReference type="InterPro" id="IPR014008">
    <property type="entry name" value="Cbl_synth_MTase_CbiT"/>
</dbReference>
<dbReference type="Gene3D" id="3.40.1010.10">
    <property type="entry name" value="Cobalt-precorrin-4 Transmethylase, Domain 1"/>
    <property type="match status" value="1"/>
</dbReference>
<dbReference type="CDD" id="cd11644">
    <property type="entry name" value="Precorrin-6Y-MT"/>
    <property type="match status" value="1"/>
</dbReference>